<organism evidence="9 10">
    <name type="scientific">Heterostelium pallidum (strain ATCC 26659 / Pp 5 / PN500)</name>
    <name type="common">Cellular slime mold</name>
    <name type="synonym">Polysphondylium pallidum</name>
    <dbReference type="NCBI Taxonomy" id="670386"/>
    <lineage>
        <taxon>Eukaryota</taxon>
        <taxon>Amoebozoa</taxon>
        <taxon>Evosea</taxon>
        <taxon>Eumycetozoa</taxon>
        <taxon>Dictyostelia</taxon>
        <taxon>Acytosteliales</taxon>
        <taxon>Acytosteliaceae</taxon>
        <taxon>Heterostelium</taxon>
    </lineage>
</organism>
<evidence type="ECO:0000313" key="9">
    <source>
        <dbReference type="EMBL" id="EFA79303.1"/>
    </source>
</evidence>
<dbReference type="GO" id="GO:0031966">
    <property type="term" value="C:mitochondrial membrane"/>
    <property type="evidence" value="ECO:0007669"/>
    <property type="project" value="UniProtKB-SubCell"/>
</dbReference>
<keyword evidence="2 7" id="KW-0812">Transmembrane</keyword>
<dbReference type="Proteomes" id="UP000001396">
    <property type="component" value="Unassembled WGS sequence"/>
</dbReference>
<accession>D3BGR9</accession>
<reference evidence="9 10" key="1">
    <citation type="journal article" date="2011" name="Genome Res.">
        <title>Phylogeny-wide analysis of social amoeba genomes highlights ancient origins for complex intercellular communication.</title>
        <authorList>
            <person name="Heidel A.J."/>
            <person name="Lawal H.M."/>
            <person name="Felder M."/>
            <person name="Schilde C."/>
            <person name="Helps N.R."/>
            <person name="Tunggal B."/>
            <person name="Rivero F."/>
            <person name="John U."/>
            <person name="Schleicher M."/>
            <person name="Eichinger L."/>
            <person name="Platzer M."/>
            <person name="Noegel A.A."/>
            <person name="Schaap P."/>
            <person name="Gloeckner G."/>
        </authorList>
    </citation>
    <scope>NUCLEOTIDE SEQUENCE [LARGE SCALE GENOMIC DNA]</scope>
    <source>
        <strain evidence="10">ATCC 26659 / Pp 5 / PN500</strain>
    </source>
</reference>
<keyword evidence="10" id="KW-1185">Reference proteome</keyword>
<evidence type="ECO:0000313" key="10">
    <source>
        <dbReference type="Proteomes" id="UP000001396"/>
    </source>
</evidence>
<sequence>MPQLDSLIFFNEMYHLIVGFGLFYVLFLRYIITKLAYILKTREKFLNKKFSQMINKGIFLEELNKMKKLYLNVNYSSKLINHTTGNIKKEIGKVIKNSIDETLKARSAEYLVLFEKISNLNIKLLQNLKNMIVYLIQAQEMIKRKLLMGLKRSQIWTKLLKNDLKLKLKKYNLII</sequence>
<evidence type="ECO:0000256" key="4">
    <source>
        <dbReference type="ARBA" id="ARBA00023128"/>
    </source>
</evidence>
<feature type="domain" description="ATP synthase YMF19-like N-terminal" evidence="8">
    <location>
        <begin position="2"/>
        <end position="68"/>
    </location>
</feature>
<keyword evidence="4" id="KW-0496">Mitochondrion</keyword>
<evidence type="ECO:0000256" key="3">
    <source>
        <dbReference type="ARBA" id="ARBA00022989"/>
    </source>
</evidence>
<evidence type="ECO:0000256" key="6">
    <source>
        <dbReference type="ARBA" id="ARBA00023310"/>
    </source>
</evidence>
<keyword evidence="3 7" id="KW-1133">Transmembrane helix</keyword>
<dbReference type="EMBL" id="ADBJ01000035">
    <property type="protein sequence ID" value="EFA79303.1"/>
    <property type="molecule type" value="Genomic_DNA"/>
</dbReference>
<keyword evidence="6" id="KW-0066">ATP synthesis</keyword>
<evidence type="ECO:0000259" key="8">
    <source>
        <dbReference type="Pfam" id="PF02326"/>
    </source>
</evidence>
<comment type="caution">
    <text evidence="9">The sequence shown here is derived from an EMBL/GenBank/DDBJ whole genome shotgun (WGS) entry which is preliminary data.</text>
</comment>
<protein>
    <submittedName>
        <fullName evidence="9">ATP synthase F0 subunit 8</fullName>
    </submittedName>
</protein>
<comment type="subcellular location">
    <subcellularLocation>
        <location evidence="1">Mitochondrion membrane</location>
    </subcellularLocation>
</comment>
<dbReference type="InParanoid" id="D3BGR9"/>
<proteinExistence type="predicted"/>
<evidence type="ECO:0000256" key="2">
    <source>
        <dbReference type="ARBA" id="ARBA00022692"/>
    </source>
</evidence>
<gene>
    <name evidence="9" type="ORF">PPL_07721</name>
</gene>
<dbReference type="InterPro" id="IPR003319">
    <property type="entry name" value="YMF19-like_N"/>
</dbReference>
<evidence type="ECO:0000256" key="5">
    <source>
        <dbReference type="ARBA" id="ARBA00023136"/>
    </source>
</evidence>
<evidence type="ECO:0000256" key="7">
    <source>
        <dbReference type="SAM" id="Phobius"/>
    </source>
</evidence>
<dbReference type="FunCoup" id="D3BGR9">
    <property type="interactions" value="135"/>
</dbReference>
<feature type="transmembrane region" description="Helical" evidence="7">
    <location>
        <begin position="13"/>
        <end position="32"/>
    </location>
</feature>
<dbReference type="AlphaFoldDB" id="D3BGR9"/>
<name>D3BGR9_HETP5</name>
<dbReference type="RefSeq" id="XP_020431424.1">
    <property type="nucleotide sequence ID" value="XM_020578555.1"/>
</dbReference>
<evidence type="ECO:0000256" key="1">
    <source>
        <dbReference type="ARBA" id="ARBA00004325"/>
    </source>
</evidence>
<dbReference type="GO" id="GO:0006754">
    <property type="term" value="P:ATP biosynthetic process"/>
    <property type="evidence" value="ECO:0007669"/>
    <property type="project" value="UniProtKB-KW"/>
</dbReference>
<keyword evidence="5 7" id="KW-0472">Membrane</keyword>
<dbReference type="GeneID" id="31363202"/>
<dbReference type="Pfam" id="PF02326">
    <property type="entry name" value="YMF19"/>
    <property type="match status" value="1"/>
</dbReference>